<dbReference type="InterPro" id="IPR019734">
    <property type="entry name" value="TPR_rpt"/>
</dbReference>
<organism evidence="3 4">
    <name type="scientific">Leptothoe spongobia TAU-MAC 1115</name>
    <dbReference type="NCBI Taxonomy" id="1967444"/>
    <lineage>
        <taxon>Bacteria</taxon>
        <taxon>Bacillati</taxon>
        <taxon>Cyanobacteriota</taxon>
        <taxon>Cyanophyceae</taxon>
        <taxon>Nodosilineales</taxon>
        <taxon>Cymatolegaceae</taxon>
        <taxon>Leptothoe</taxon>
        <taxon>Leptothoe spongobia</taxon>
    </lineage>
</organism>
<reference evidence="3" key="1">
    <citation type="submission" date="2020-11" db="EMBL/GenBank/DDBJ databases">
        <authorList>
            <person name="Konstantinou D."/>
            <person name="Gkelis S."/>
            <person name="Popin R."/>
            <person name="Fewer D."/>
            <person name="Sivonen K."/>
        </authorList>
    </citation>
    <scope>NUCLEOTIDE SEQUENCE</scope>
    <source>
        <strain evidence="3">TAU-MAC 1115</strain>
    </source>
</reference>
<keyword evidence="4" id="KW-1185">Reference proteome</keyword>
<dbReference type="PROSITE" id="PS50005">
    <property type="entry name" value="TPR"/>
    <property type="match status" value="3"/>
</dbReference>
<keyword evidence="1" id="KW-0802">TPR repeat</keyword>
<dbReference type="PANTHER" id="PTHR10098">
    <property type="entry name" value="RAPSYN-RELATED"/>
    <property type="match status" value="1"/>
</dbReference>
<dbReference type="Pfam" id="PF13424">
    <property type="entry name" value="TPR_12"/>
    <property type="match status" value="1"/>
</dbReference>
<dbReference type="Pfam" id="PF13181">
    <property type="entry name" value="TPR_8"/>
    <property type="match status" value="1"/>
</dbReference>
<sequence length="344" mass="38656">MHRTVCFGYGLVLMALVGMPAAYAQDSLDDQLRQPVNRELISQQRDVADQLLRLGDRQSNQGDYESALRAWNRAVEIYFQIGDAASMERIYGDIASAYAEQGDYNQAETAVRRQLAIARDNQSFSTQIFAWNALGTLRLQQGAISSATQAYEEALNIAYSIEDAEGIGLSLSNLGLLASIQEDYAAAIDYYEVAGNYRIRAGNLEGRANTSNNLGDAYFAQGQQSQAIGAYRLALSYGRDTGDVTAQLHAIDGLTDVYRQRNDWEQVRYYLDERIALTLNTDNDWGRLITFKRLGEFYEAMGELSLARDQYQQAYELALVLEQTNLEVELFNRLLSFEGRLETE</sequence>
<proteinExistence type="predicted"/>
<feature type="chain" id="PRO_5037682775" evidence="2">
    <location>
        <begin position="25"/>
        <end position="344"/>
    </location>
</feature>
<feature type="repeat" description="TPR" evidence="1">
    <location>
        <begin position="208"/>
        <end position="241"/>
    </location>
</feature>
<dbReference type="InterPro" id="IPR011990">
    <property type="entry name" value="TPR-like_helical_dom_sf"/>
</dbReference>
<evidence type="ECO:0000256" key="1">
    <source>
        <dbReference type="PROSITE-ProRule" id="PRU00339"/>
    </source>
</evidence>
<dbReference type="SUPFAM" id="SSF48452">
    <property type="entry name" value="TPR-like"/>
    <property type="match status" value="2"/>
</dbReference>
<evidence type="ECO:0000313" key="4">
    <source>
        <dbReference type="Proteomes" id="UP000717364"/>
    </source>
</evidence>
<reference evidence="3" key="2">
    <citation type="journal article" date="2021" name="Mar. Drugs">
        <title>Genome Reduction and Secondary Metabolism of the Marine Sponge-Associated Cyanobacterium Leptothoe.</title>
        <authorList>
            <person name="Konstantinou D."/>
            <person name="Popin R.V."/>
            <person name="Fewer D.P."/>
            <person name="Sivonen K."/>
            <person name="Gkelis S."/>
        </authorList>
    </citation>
    <scope>NUCLEOTIDE SEQUENCE</scope>
    <source>
        <strain evidence="3">TAU-MAC 1115</strain>
    </source>
</reference>
<accession>A0A947DDL8</accession>
<dbReference type="SMART" id="SM00028">
    <property type="entry name" value="TPR"/>
    <property type="match status" value="6"/>
</dbReference>
<dbReference type="RefSeq" id="WP_215608027.1">
    <property type="nucleotide sequence ID" value="NZ_JADOES010000008.1"/>
</dbReference>
<dbReference type="Gene3D" id="1.25.40.10">
    <property type="entry name" value="Tetratricopeptide repeat domain"/>
    <property type="match status" value="1"/>
</dbReference>
<dbReference type="PANTHER" id="PTHR10098:SF108">
    <property type="entry name" value="TETRATRICOPEPTIDE REPEAT PROTEIN 28"/>
    <property type="match status" value="1"/>
</dbReference>
<dbReference type="EMBL" id="JADOES010000008">
    <property type="protein sequence ID" value="MBT9314955.1"/>
    <property type="molecule type" value="Genomic_DNA"/>
</dbReference>
<feature type="repeat" description="TPR" evidence="1">
    <location>
        <begin position="88"/>
        <end position="121"/>
    </location>
</feature>
<dbReference type="AlphaFoldDB" id="A0A947DDL8"/>
<gene>
    <name evidence="3" type="ORF">IXB50_05920</name>
</gene>
<dbReference type="Proteomes" id="UP000717364">
    <property type="component" value="Unassembled WGS sequence"/>
</dbReference>
<protein>
    <submittedName>
        <fullName evidence="3">Tetratricopeptide repeat protein</fullName>
    </submittedName>
</protein>
<keyword evidence="2" id="KW-0732">Signal</keyword>
<feature type="repeat" description="TPR" evidence="1">
    <location>
        <begin position="48"/>
        <end position="81"/>
    </location>
</feature>
<feature type="signal peptide" evidence="2">
    <location>
        <begin position="1"/>
        <end position="24"/>
    </location>
</feature>
<evidence type="ECO:0000313" key="3">
    <source>
        <dbReference type="EMBL" id="MBT9314955.1"/>
    </source>
</evidence>
<comment type="caution">
    <text evidence="3">The sequence shown here is derived from an EMBL/GenBank/DDBJ whole genome shotgun (WGS) entry which is preliminary data.</text>
</comment>
<name>A0A947DDL8_9CYAN</name>
<evidence type="ECO:0000256" key="2">
    <source>
        <dbReference type="SAM" id="SignalP"/>
    </source>
</evidence>